<accession>A0A284VKH3</accession>
<evidence type="ECO:0000313" key="2">
    <source>
        <dbReference type="Proteomes" id="UP000218615"/>
    </source>
</evidence>
<keyword evidence="2" id="KW-1185">Reference proteome</keyword>
<name>A0A284VKH3_9EURY</name>
<dbReference type="AlphaFoldDB" id="A0A284VKH3"/>
<sequence>MNRQGKYVEGSTAFLHMLVDRHSIYIQIMKNEKEIPIDLRGGNNYDYCN</sequence>
<gene>
    <name evidence="1" type="ORF">MNV_1310015</name>
</gene>
<organism evidence="1 2">
    <name type="scientific">Candidatus Methanoperedens nitratireducens</name>
    <dbReference type="NCBI Taxonomy" id="1392998"/>
    <lineage>
        <taxon>Archaea</taxon>
        <taxon>Methanobacteriati</taxon>
        <taxon>Methanobacteriota</taxon>
        <taxon>Stenosarchaea group</taxon>
        <taxon>Methanomicrobia</taxon>
        <taxon>Methanosarcinales</taxon>
        <taxon>ANME-2 cluster</taxon>
        <taxon>Candidatus Methanoperedentaceae</taxon>
        <taxon>Candidatus Methanoperedens</taxon>
    </lineage>
</organism>
<reference evidence="2" key="1">
    <citation type="submission" date="2017-06" db="EMBL/GenBank/DDBJ databases">
        <authorList>
            <person name="Cremers G."/>
        </authorList>
    </citation>
    <scope>NUCLEOTIDE SEQUENCE [LARGE SCALE GENOMIC DNA]</scope>
</reference>
<proteinExistence type="predicted"/>
<protein>
    <submittedName>
        <fullName evidence="1">Uncharacterized protein</fullName>
    </submittedName>
</protein>
<dbReference type="EMBL" id="FZMP01000037">
    <property type="protein sequence ID" value="SNQ59758.1"/>
    <property type="molecule type" value="Genomic_DNA"/>
</dbReference>
<evidence type="ECO:0000313" key="1">
    <source>
        <dbReference type="EMBL" id="SNQ59758.1"/>
    </source>
</evidence>
<dbReference type="Proteomes" id="UP000218615">
    <property type="component" value="Unassembled WGS sequence"/>
</dbReference>